<dbReference type="AlphaFoldDB" id="W7QWL5"/>
<dbReference type="RefSeq" id="WP_035012587.1">
    <property type="nucleotide sequence ID" value="NZ_ARZY01000001.1"/>
</dbReference>
<keyword evidence="1" id="KW-0812">Transmembrane</keyword>
<dbReference type="Pfam" id="PF11201">
    <property type="entry name" value="DUF2982"/>
    <property type="match status" value="1"/>
</dbReference>
<feature type="transmembrane region" description="Helical" evidence="1">
    <location>
        <begin position="20"/>
        <end position="38"/>
    </location>
</feature>
<accession>W7QWL5</accession>
<dbReference type="Proteomes" id="UP000019276">
    <property type="component" value="Unassembled WGS sequence"/>
</dbReference>
<dbReference type="STRING" id="1328313.DS2_00355"/>
<reference evidence="2 3" key="1">
    <citation type="journal article" date="2014" name="Genome Announc.">
        <title>Draft Genome Sequence of the Agar-Degrading Bacterium Catenovulum sp. Strain DS-2, Isolated from Intestines of Haliotis diversicolor.</title>
        <authorList>
            <person name="Shan D."/>
            <person name="Li X."/>
            <person name="Gu Z."/>
            <person name="Wei G."/>
            <person name="Gao Z."/>
            <person name="Shao Z."/>
        </authorList>
    </citation>
    <scope>NUCLEOTIDE SEQUENCE [LARGE SCALE GENOMIC DNA]</scope>
    <source>
        <strain evidence="2 3">DS-2</strain>
    </source>
</reference>
<keyword evidence="1" id="KW-0472">Membrane</keyword>
<evidence type="ECO:0000256" key="1">
    <source>
        <dbReference type="SAM" id="Phobius"/>
    </source>
</evidence>
<keyword evidence="3" id="KW-1185">Reference proteome</keyword>
<evidence type="ECO:0008006" key="4">
    <source>
        <dbReference type="Google" id="ProtNLM"/>
    </source>
</evidence>
<proteinExistence type="predicted"/>
<dbReference type="InterPro" id="IPR021367">
    <property type="entry name" value="DUF2982"/>
</dbReference>
<protein>
    <recommendedName>
        <fullName evidence="4">DUF2982 domain-containing protein</fullName>
    </recommendedName>
</protein>
<evidence type="ECO:0000313" key="3">
    <source>
        <dbReference type="Proteomes" id="UP000019276"/>
    </source>
</evidence>
<comment type="caution">
    <text evidence="2">The sequence shown here is derived from an EMBL/GenBank/DDBJ whole genome shotgun (WGS) entry which is preliminary data.</text>
</comment>
<gene>
    <name evidence="2" type="ORF">DS2_00355</name>
</gene>
<feature type="transmembrane region" description="Helical" evidence="1">
    <location>
        <begin position="44"/>
        <end position="62"/>
    </location>
</feature>
<evidence type="ECO:0000313" key="2">
    <source>
        <dbReference type="EMBL" id="EWH12128.1"/>
    </source>
</evidence>
<dbReference type="eggNOG" id="ENOG5032S0P">
    <property type="taxonomic scope" value="Bacteria"/>
</dbReference>
<keyword evidence="1" id="KW-1133">Transmembrane helix</keyword>
<organism evidence="2 3">
    <name type="scientific">Catenovulum agarivorans DS-2</name>
    <dbReference type="NCBI Taxonomy" id="1328313"/>
    <lineage>
        <taxon>Bacteria</taxon>
        <taxon>Pseudomonadati</taxon>
        <taxon>Pseudomonadota</taxon>
        <taxon>Gammaproteobacteria</taxon>
        <taxon>Alteromonadales</taxon>
        <taxon>Alteromonadaceae</taxon>
        <taxon>Catenovulum</taxon>
    </lineage>
</organism>
<name>W7QWL5_9ALTE</name>
<sequence>MAEFDTVYIKSSAKQHGYSLALYSGIGFVLSLLLFIQFSHLAELPLLFLMMCSVVAFVVALFKLQEPDLSFMLNNQGILYHHKRGFMLVEWSNIRRIGIPTVQHGLEQKELAYIGVNLIDSEKILSAVSLRLISHLLMEQRAILHKYLLVDCPTGTCPSEITLNTDPYKSSSGQVYKGLRGMFAHRMDWLKKLSGYDLLIPETAFDRSSDEFAKLLRQYKSEAEKFENS</sequence>
<dbReference type="OrthoDB" id="7061905at2"/>
<dbReference type="EMBL" id="ARZY01000001">
    <property type="protein sequence ID" value="EWH12128.1"/>
    <property type="molecule type" value="Genomic_DNA"/>
</dbReference>